<protein>
    <recommendedName>
        <fullName evidence="4">Reverse transcriptase domain-containing protein</fullName>
    </recommendedName>
</protein>
<sequence>MLKLSYYSPNQSHKQILLYIILFLSRLKKKVETELADKQAGFRASTGTADIFGALHILIEKIDDISITNNTSKRYIVFTDYNMAFDNVSHGKLFEKLAEMGFSPHLKQLGRKNLACSASSKRPNGQTPESDSTQADWDPMDNAG</sequence>
<evidence type="ECO:0000313" key="3">
    <source>
        <dbReference type="Proteomes" id="UP001283361"/>
    </source>
</evidence>
<dbReference type="EMBL" id="JAWDGP010004193">
    <property type="protein sequence ID" value="KAK3766866.1"/>
    <property type="molecule type" value="Genomic_DNA"/>
</dbReference>
<accession>A0AAE0ZDF0</accession>
<dbReference type="PANTHER" id="PTHR47027">
    <property type="entry name" value="REVERSE TRANSCRIPTASE DOMAIN-CONTAINING PROTEIN"/>
    <property type="match status" value="1"/>
</dbReference>
<keyword evidence="3" id="KW-1185">Reference proteome</keyword>
<gene>
    <name evidence="2" type="ORF">RRG08_052009</name>
</gene>
<feature type="compositionally biased region" description="Polar residues" evidence="1">
    <location>
        <begin position="116"/>
        <end position="135"/>
    </location>
</feature>
<name>A0AAE0ZDF0_9GAST</name>
<dbReference type="PANTHER" id="PTHR47027:SF8">
    <property type="entry name" value="RIBONUCLEASE H"/>
    <property type="match status" value="1"/>
</dbReference>
<dbReference type="Proteomes" id="UP001283361">
    <property type="component" value="Unassembled WGS sequence"/>
</dbReference>
<reference evidence="2" key="1">
    <citation type="journal article" date="2023" name="G3 (Bethesda)">
        <title>A reference genome for the long-term kleptoplast-retaining sea slug Elysia crispata morphotype clarki.</title>
        <authorList>
            <person name="Eastman K.E."/>
            <person name="Pendleton A.L."/>
            <person name="Shaikh M.A."/>
            <person name="Suttiyut T."/>
            <person name="Ogas R."/>
            <person name="Tomko P."/>
            <person name="Gavelis G."/>
            <person name="Widhalm J.R."/>
            <person name="Wisecaver J.H."/>
        </authorList>
    </citation>
    <scope>NUCLEOTIDE SEQUENCE</scope>
    <source>
        <strain evidence="2">ECLA1</strain>
    </source>
</reference>
<comment type="caution">
    <text evidence="2">The sequence shown here is derived from an EMBL/GenBank/DDBJ whole genome shotgun (WGS) entry which is preliminary data.</text>
</comment>
<evidence type="ECO:0008006" key="4">
    <source>
        <dbReference type="Google" id="ProtNLM"/>
    </source>
</evidence>
<proteinExistence type="predicted"/>
<evidence type="ECO:0000256" key="1">
    <source>
        <dbReference type="SAM" id="MobiDB-lite"/>
    </source>
</evidence>
<evidence type="ECO:0000313" key="2">
    <source>
        <dbReference type="EMBL" id="KAK3766866.1"/>
    </source>
</evidence>
<dbReference type="AlphaFoldDB" id="A0AAE0ZDF0"/>
<organism evidence="2 3">
    <name type="scientific">Elysia crispata</name>
    <name type="common">lettuce slug</name>
    <dbReference type="NCBI Taxonomy" id="231223"/>
    <lineage>
        <taxon>Eukaryota</taxon>
        <taxon>Metazoa</taxon>
        <taxon>Spiralia</taxon>
        <taxon>Lophotrochozoa</taxon>
        <taxon>Mollusca</taxon>
        <taxon>Gastropoda</taxon>
        <taxon>Heterobranchia</taxon>
        <taxon>Euthyneura</taxon>
        <taxon>Panpulmonata</taxon>
        <taxon>Sacoglossa</taxon>
        <taxon>Placobranchoidea</taxon>
        <taxon>Plakobranchidae</taxon>
        <taxon>Elysia</taxon>
    </lineage>
</organism>
<feature type="region of interest" description="Disordered" evidence="1">
    <location>
        <begin position="115"/>
        <end position="144"/>
    </location>
</feature>